<evidence type="ECO:0000313" key="10">
    <source>
        <dbReference type="Proteomes" id="UP000185511"/>
    </source>
</evidence>
<evidence type="ECO:0000256" key="6">
    <source>
        <dbReference type="ARBA" id="ARBA00023136"/>
    </source>
</evidence>
<dbReference type="Pfam" id="PF09335">
    <property type="entry name" value="VTT_dom"/>
    <property type="match status" value="1"/>
</dbReference>
<dbReference type="PANTHER" id="PTHR30353:SF15">
    <property type="entry name" value="INNER MEMBRANE PROTEIN YABI"/>
    <property type="match status" value="1"/>
</dbReference>
<dbReference type="InterPro" id="IPR032818">
    <property type="entry name" value="DedA-like"/>
</dbReference>
<dbReference type="AlphaFoldDB" id="A0AAC9LGL7"/>
<protein>
    <recommendedName>
        <fullName evidence="8">VTT domain-containing protein</fullName>
    </recommendedName>
</protein>
<evidence type="ECO:0000256" key="7">
    <source>
        <dbReference type="RuleBase" id="RU367016"/>
    </source>
</evidence>
<keyword evidence="3 7" id="KW-1003">Cell membrane</keyword>
<keyword evidence="5 7" id="KW-1133">Transmembrane helix</keyword>
<evidence type="ECO:0000256" key="3">
    <source>
        <dbReference type="ARBA" id="ARBA00022475"/>
    </source>
</evidence>
<keyword evidence="4 7" id="KW-0812">Transmembrane</keyword>
<sequence length="215" mass="23031">MPDFVNGIVSYLASLDPLVFLLGLLVIMILETSLLVGLVVPGDVAVLVAAATLGWEYGLAIVLISFLGTLVGQSGGYLIGRLIGDRIRRGWIGRKMGDQRWAEAESIAKGDGARAMITTRFVAVVHSMVPVVVGSLGMSYLRFIRLATLGAALWAVTWTGFGLFIGGAGRAIGHQWGTLGFGVLGILVSGVVLWRSISRRRREHARAQESEQRTA</sequence>
<organism evidence="9 10">
    <name type="scientific">Actinoalloteichus fjordicus</name>
    <dbReference type="NCBI Taxonomy" id="1612552"/>
    <lineage>
        <taxon>Bacteria</taxon>
        <taxon>Bacillati</taxon>
        <taxon>Actinomycetota</taxon>
        <taxon>Actinomycetes</taxon>
        <taxon>Pseudonocardiales</taxon>
        <taxon>Pseudonocardiaceae</taxon>
        <taxon>Actinoalloteichus</taxon>
    </lineage>
</organism>
<feature type="domain" description="VTT" evidence="8">
    <location>
        <begin position="40"/>
        <end position="162"/>
    </location>
</feature>
<evidence type="ECO:0000313" key="9">
    <source>
        <dbReference type="EMBL" id="APU17553.1"/>
    </source>
</evidence>
<comment type="similarity">
    <text evidence="2 7">Belongs to the DedA family.</text>
</comment>
<feature type="transmembrane region" description="Helical" evidence="7">
    <location>
        <begin position="175"/>
        <end position="194"/>
    </location>
</feature>
<dbReference type="Proteomes" id="UP000185511">
    <property type="component" value="Chromosome"/>
</dbReference>
<keyword evidence="6 7" id="KW-0472">Membrane</keyword>
<evidence type="ECO:0000256" key="1">
    <source>
        <dbReference type="ARBA" id="ARBA00004651"/>
    </source>
</evidence>
<proteinExistence type="inferred from homology"/>
<dbReference type="GO" id="GO:0005886">
    <property type="term" value="C:plasma membrane"/>
    <property type="evidence" value="ECO:0007669"/>
    <property type="project" value="UniProtKB-SubCell"/>
</dbReference>
<name>A0AAC9LGL7_9PSEU</name>
<comment type="subcellular location">
    <subcellularLocation>
        <location evidence="1 7">Cell membrane</location>
        <topology evidence="1 7">Multi-pass membrane protein</topology>
    </subcellularLocation>
</comment>
<evidence type="ECO:0000256" key="4">
    <source>
        <dbReference type="ARBA" id="ARBA00022692"/>
    </source>
</evidence>
<keyword evidence="10" id="KW-1185">Reference proteome</keyword>
<evidence type="ECO:0000259" key="8">
    <source>
        <dbReference type="Pfam" id="PF09335"/>
    </source>
</evidence>
<accession>A0AAC9LGL7</accession>
<evidence type="ECO:0000256" key="5">
    <source>
        <dbReference type="ARBA" id="ARBA00022989"/>
    </source>
</evidence>
<dbReference type="PANTHER" id="PTHR30353">
    <property type="entry name" value="INNER MEMBRANE PROTEIN DEDA-RELATED"/>
    <property type="match status" value="1"/>
</dbReference>
<dbReference type="InterPro" id="IPR032816">
    <property type="entry name" value="VTT_dom"/>
</dbReference>
<gene>
    <name evidence="9" type="ORF">UA74_27760</name>
</gene>
<reference evidence="10" key="1">
    <citation type="submission" date="2016-06" db="EMBL/GenBank/DDBJ databases">
        <title>Complete genome sequence of Actinoalloteichus fjordicus DSM 46855 (=ADI127-17), type strain of the new species Actinoalloteichus fjordicus.</title>
        <authorList>
            <person name="Ruckert C."/>
            <person name="Nouioui I."/>
            <person name="Willmese J."/>
            <person name="van Wezel G."/>
            <person name="Klenk H.-P."/>
            <person name="Kalinowski J."/>
            <person name="Zotchev S.B."/>
        </authorList>
    </citation>
    <scope>NUCLEOTIDE SEQUENCE [LARGE SCALE GENOMIC DNA]</scope>
    <source>
        <strain evidence="10">ADI127-7</strain>
    </source>
</reference>
<comment type="caution">
    <text evidence="7">Lacks conserved residue(s) required for the propagation of feature annotation.</text>
</comment>
<dbReference type="EMBL" id="CP016076">
    <property type="protein sequence ID" value="APU17553.1"/>
    <property type="molecule type" value="Genomic_DNA"/>
</dbReference>
<feature type="transmembrane region" description="Helical" evidence="7">
    <location>
        <begin position="146"/>
        <end position="169"/>
    </location>
</feature>
<dbReference type="KEGG" id="acad:UA74_27760"/>
<dbReference type="RefSeq" id="WP_075742859.1">
    <property type="nucleotide sequence ID" value="NZ_CP016076.1"/>
</dbReference>
<evidence type="ECO:0000256" key="2">
    <source>
        <dbReference type="ARBA" id="ARBA00010792"/>
    </source>
</evidence>